<evidence type="ECO:0000313" key="3">
    <source>
        <dbReference type="EMBL" id="GFB23601.1"/>
    </source>
</evidence>
<proteinExistence type="predicted"/>
<sequence>MVESSDDKESLGDHASKQGRIEAIDADENVTLVNDQDDVDKDMFYVNILGGEEVFAKAGQNKNVVDITTEELTLAQVLEALKTLKPKLQAEFDEEERLKRERAEKEQEANIALIETWDDILEKIDVDH</sequence>
<name>A0A699L520_TANCI</name>
<feature type="coiled-coil region" evidence="1">
    <location>
        <begin position="78"/>
        <end position="115"/>
    </location>
</feature>
<keyword evidence="1" id="KW-0175">Coiled coil</keyword>
<dbReference type="EMBL" id="BKCJ010582056">
    <property type="protein sequence ID" value="GFB23601.1"/>
    <property type="molecule type" value="Genomic_DNA"/>
</dbReference>
<evidence type="ECO:0000256" key="2">
    <source>
        <dbReference type="SAM" id="MobiDB-lite"/>
    </source>
</evidence>
<gene>
    <name evidence="3" type="ORF">Tci_695572</name>
</gene>
<protein>
    <submittedName>
        <fullName evidence="3">Uncharacterized protein</fullName>
    </submittedName>
</protein>
<feature type="region of interest" description="Disordered" evidence="2">
    <location>
        <begin position="1"/>
        <end position="22"/>
    </location>
</feature>
<comment type="caution">
    <text evidence="3">The sequence shown here is derived from an EMBL/GenBank/DDBJ whole genome shotgun (WGS) entry which is preliminary data.</text>
</comment>
<evidence type="ECO:0000256" key="1">
    <source>
        <dbReference type="SAM" id="Coils"/>
    </source>
</evidence>
<organism evidence="3">
    <name type="scientific">Tanacetum cinerariifolium</name>
    <name type="common">Dalmatian daisy</name>
    <name type="synonym">Chrysanthemum cinerariifolium</name>
    <dbReference type="NCBI Taxonomy" id="118510"/>
    <lineage>
        <taxon>Eukaryota</taxon>
        <taxon>Viridiplantae</taxon>
        <taxon>Streptophyta</taxon>
        <taxon>Embryophyta</taxon>
        <taxon>Tracheophyta</taxon>
        <taxon>Spermatophyta</taxon>
        <taxon>Magnoliopsida</taxon>
        <taxon>eudicotyledons</taxon>
        <taxon>Gunneridae</taxon>
        <taxon>Pentapetalae</taxon>
        <taxon>asterids</taxon>
        <taxon>campanulids</taxon>
        <taxon>Asterales</taxon>
        <taxon>Asteraceae</taxon>
        <taxon>Asteroideae</taxon>
        <taxon>Anthemideae</taxon>
        <taxon>Anthemidinae</taxon>
        <taxon>Tanacetum</taxon>
    </lineage>
</organism>
<accession>A0A699L520</accession>
<dbReference type="AlphaFoldDB" id="A0A699L520"/>
<reference evidence="3" key="1">
    <citation type="journal article" date="2019" name="Sci. Rep.">
        <title>Draft genome of Tanacetum cinerariifolium, the natural source of mosquito coil.</title>
        <authorList>
            <person name="Yamashiro T."/>
            <person name="Shiraishi A."/>
            <person name="Satake H."/>
            <person name="Nakayama K."/>
        </authorList>
    </citation>
    <scope>NUCLEOTIDE SEQUENCE</scope>
</reference>